<dbReference type="EMBL" id="SFCC01000003">
    <property type="protein sequence ID" value="RZQ64727.1"/>
    <property type="molecule type" value="Genomic_DNA"/>
</dbReference>
<evidence type="ECO:0000313" key="4">
    <source>
        <dbReference type="EMBL" id="RZQ64727.1"/>
    </source>
</evidence>
<dbReference type="OrthoDB" id="3472661at2"/>
<name>A0A4Q7JBQ9_9PSEU</name>
<feature type="transmembrane region" description="Helical" evidence="3">
    <location>
        <begin position="7"/>
        <end position="27"/>
    </location>
</feature>
<keyword evidence="2 3" id="KW-0472">Membrane</keyword>
<dbReference type="AlphaFoldDB" id="A0A4Q7JBQ9"/>
<evidence type="ECO:0000256" key="2">
    <source>
        <dbReference type="ARBA" id="ARBA00023136"/>
    </source>
</evidence>
<comment type="caution">
    <text evidence="4">The sequence shown here is derived from an EMBL/GenBank/DDBJ whole genome shotgun (WGS) entry which is preliminary data.</text>
</comment>
<organism evidence="4 5">
    <name type="scientific">Amycolatopsis suaedae</name>
    <dbReference type="NCBI Taxonomy" id="2510978"/>
    <lineage>
        <taxon>Bacteria</taxon>
        <taxon>Bacillati</taxon>
        <taxon>Actinomycetota</taxon>
        <taxon>Actinomycetes</taxon>
        <taxon>Pseudonocardiales</taxon>
        <taxon>Pseudonocardiaceae</taxon>
        <taxon>Amycolatopsis</taxon>
    </lineage>
</organism>
<proteinExistence type="predicted"/>
<evidence type="ECO:0000313" key="5">
    <source>
        <dbReference type="Proteomes" id="UP000292003"/>
    </source>
</evidence>
<dbReference type="RefSeq" id="WP_130474526.1">
    <property type="nucleotide sequence ID" value="NZ_SFCC01000003.1"/>
</dbReference>
<evidence type="ECO:0008006" key="6">
    <source>
        <dbReference type="Google" id="ProtNLM"/>
    </source>
</evidence>
<reference evidence="4 5" key="1">
    <citation type="submission" date="2019-02" db="EMBL/GenBank/DDBJ databases">
        <title>Draft genome sequence of Amycolatopsis sp. 8-3EHSu isolated from roots of Suaeda maritima.</title>
        <authorList>
            <person name="Duangmal K."/>
            <person name="Chantavorakit T."/>
        </authorList>
    </citation>
    <scope>NUCLEOTIDE SEQUENCE [LARGE SCALE GENOMIC DNA]</scope>
    <source>
        <strain evidence="4 5">8-3EHSu</strain>
    </source>
</reference>
<protein>
    <recommendedName>
        <fullName evidence="6">SnoaL-like domain-containing protein</fullName>
    </recommendedName>
</protein>
<dbReference type="PANTHER" id="PTHR37042">
    <property type="entry name" value="OUTER MEMBRANE PROTEIN RV1973"/>
    <property type="match status" value="1"/>
</dbReference>
<dbReference type="Proteomes" id="UP000292003">
    <property type="component" value="Unassembled WGS sequence"/>
</dbReference>
<dbReference type="GO" id="GO:0016020">
    <property type="term" value="C:membrane"/>
    <property type="evidence" value="ECO:0007669"/>
    <property type="project" value="UniProtKB-SubCell"/>
</dbReference>
<sequence>MATQVRIAWGLVLVAVVFAGWAGWSWLSAATDDGLGYAAERDAALAAGREQVAVLNSLDHTRVDADIARWLEASTGPLRERLAGTDAATRQAWRDGGTVSKGTVLDAAVSELDDHAGTARLLASVEITVAKAGAAPSVDRNRFTAKLTRTDAGWKLSALDQVGVGG</sequence>
<keyword evidence="3" id="KW-0812">Transmembrane</keyword>
<keyword evidence="3" id="KW-1133">Transmembrane helix</keyword>
<comment type="subcellular location">
    <subcellularLocation>
        <location evidence="1">Membrane</location>
    </subcellularLocation>
</comment>
<evidence type="ECO:0000256" key="1">
    <source>
        <dbReference type="ARBA" id="ARBA00004370"/>
    </source>
</evidence>
<gene>
    <name evidence="4" type="ORF">EWH70_07510</name>
</gene>
<evidence type="ECO:0000256" key="3">
    <source>
        <dbReference type="SAM" id="Phobius"/>
    </source>
</evidence>
<accession>A0A4Q7JBQ9</accession>
<keyword evidence="5" id="KW-1185">Reference proteome</keyword>
<dbReference type="PANTHER" id="PTHR37042:SF4">
    <property type="entry name" value="OUTER MEMBRANE PROTEIN RV1973"/>
    <property type="match status" value="1"/>
</dbReference>